<reference evidence="3 4" key="1">
    <citation type="submission" date="2021-06" db="EMBL/GenBank/DDBJ databases">
        <authorList>
            <person name="Palmer J.M."/>
        </authorList>
    </citation>
    <scope>NUCLEOTIDE SEQUENCE [LARGE SCALE GENOMIC DNA]</scope>
    <source>
        <strain evidence="3 4">GA_2019</strain>
        <tissue evidence="3">Muscle</tissue>
    </source>
</reference>
<evidence type="ECO:0000256" key="1">
    <source>
        <dbReference type="SAM" id="MobiDB-lite"/>
    </source>
</evidence>
<keyword evidence="2" id="KW-1133">Transmembrane helix</keyword>
<organism evidence="3 4">
    <name type="scientific">Goodea atripinnis</name>
    <dbReference type="NCBI Taxonomy" id="208336"/>
    <lineage>
        <taxon>Eukaryota</taxon>
        <taxon>Metazoa</taxon>
        <taxon>Chordata</taxon>
        <taxon>Craniata</taxon>
        <taxon>Vertebrata</taxon>
        <taxon>Euteleostomi</taxon>
        <taxon>Actinopterygii</taxon>
        <taxon>Neopterygii</taxon>
        <taxon>Teleostei</taxon>
        <taxon>Neoteleostei</taxon>
        <taxon>Acanthomorphata</taxon>
        <taxon>Ovalentaria</taxon>
        <taxon>Atherinomorphae</taxon>
        <taxon>Cyprinodontiformes</taxon>
        <taxon>Goodeidae</taxon>
        <taxon>Goodea</taxon>
    </lineage>
</organism>
<keyword evidence="2" id="KW-0812">Transmembrane</keyword>
<feature type="compositionally biased region" description="Basic and acidic residues" evidence="1">
    <location>
        <begin position="1"/>
        <end position="10"/>
    </location>
</feature>
<keyword evidence="2" id="KW-0472">Membrane</keyword>
<feature type="region of interest" description="Disordered" evidence="1">
    <location>
        <begin position="1"/>
        <end position="27"/>
    </location>
</feature>
<accession>A0ABV0Q0W2</accession>
<evidence type="ECO:0000313" key="4">
    <source>
        <dbReference type="Proteomes" id="UP001476798"/>
    </source>
</evidence>
<keyword evidence="4" id="KW-1185">Reference proteome</keyword>
<protein>
    <submittedName>
        <fullName evidence="3">Uncharacterized protein</fullName>
    </submittedName>
</protein>
<name>A0ABV0Q0W2_9TELE</name>
<evidence type="ECO:0000313" key="3">
    <source>
        <dbReference type="EMBL" id="MEQ2189425.1"/>
    </source>
</evidence>
<evidence type="ECO:0000256" key="2">
    <source>
        <dbReference type="SAM" id="Phobius"/>
    </source>
</evidence>
<dbReference type="Proteomes" id="UP001476798">
    <property type="component" value="Unassembled WGS sequence"/>
</dbReference>
<dbReference type="EMBL" id="JAHRIO010092875">
    <property type="protein sequence ID" value="MEQ2189425.1"/>
    <property type="molecule type" value="Genomic_DNA"/>
</dbReference>
<feature type="transmembrane region" description="Helical" evidence="2">
    <location>
        <begin position="44"/>
        <end position="64"/>
    </location>
</feature>
<proteinExistence type="predicted"/>
<feature type="transmembrane region" description="Helical" evidence="2">
    <location>
        <begin position="85"/>
        <end position="108"/>
    </location>
</feature>
<comment type="caution">
    <text evidence="3">The sequence shown here is derived from an EMBL/GenBank/DDBJ whole genome shotgun (WGS) entry which is preliminary data.</text>
</comment>
<sequence>MMEGVGDKNEPSVVDDETFSGGSPTADAPQLAIKEEEGFDHTHFHSRASFFFILSYLCLVVLCVQRKHSTLLSLVCLVFQDLLSLIWPSFISAISFFQVYLVMTYFYWYT</sequence>
<gene>
    <name evidence="3" type="ORF">GOODEAATRI_025138</name>
</gene>